<dbReference type="GO" id="GO:0008936">
    <property type="term" value="F:nicotinamidase activity"/>
    <property type="evidence" value="ECO:0007669"/>
    <property type="project" value="UniProtKB-EC"/>
</dbReference>
<feature type="domain" description="Isochorismatase-like" evidence="8">
    <location>
        <begin position="13"/>
        <end position="191"/>
    </location>
</feature>
<comment type="pathway">
    <text evidence="5">Cofactor biosynthesis; nicotinate biosynthesis; nicotinate from nicotinamide: step 1/1.</text>
</comment>
<dbReference type="EC" id="3.5.1.19" evidence="6"/>
<evidence type="ECO:0000256" key="4">
    <source>
        <dbReference type="ARBA" id="ARBA00022801"/>
    </source>
</evidence>
<sequence length="226" mass="24828">MDNGRVSIRRECSALIVVDMQPDFIEGGALPTQGGRVVVAPIAELMSSGYFRYCVATQDWHPPEHISFASSHPGREPFDVIELYGQEQVLWPEHCVQGSAGAALHPELPWEKAAAIVRKGEDPLVDSYSGFLNNWNADGRRPPTGLAGYLRERGITDLFLCGLARDYCVKWSAEDAIAAGFTTYVLWDLTRPVDSGTDERVRTHLGTKGVGIIRSEQLTCDQHGAS</sequence>
<evidence type="ECO:0000256" key="2">
    <source>
        <dbReference type="ARBA" id="ARBA00022642"/>
    </source>
</evidence>
<dbReference type="PANTHER" id="PTHR11080">
    <property type="entry name" value="PYRAZINAMIDASE/NICOTINAMIDASE"/>
    <property type="match status" value="1"/>
</dbReference>
<dbReference type="CDD" id="cd01011">
    <property type="entry name" value="nicotinamidase"/>
    <property type="match status" value="1"/>
</dbReference>
<dbReference type="GO" id="GO:0019363">
    <property type="term" value="P:pyridine nucleotide biosynthetic process"/>
    <property type="evidence" value="ECO:0007669"/>
    <property type="project" value="UniProtKB-KW"/>
</dbReference>
<evidence type="ECO:0000256" key="6">
    <source>
        <dbReference type="ARBA" id="ARBA00039017"/>
    </source>
</evidence>
<proteinExistence type="inferred from homology"/>
<protein>
    <recommendedName>
        <fullName evidence="6">nicotinamidase</fullName>
        <ecNumber evidence="6">3.5.1.19</ecNumber>
    </recommendedName>
    <alternativeName>
        <fullName evidence="7">Nicotinamide deamidase</fullName>
    </alternativeName>
</protein>
<keyword evidence="2" id="KW-0662">Pyridine nucleotide biosynthesis</keyword>
<dbReference type="HOGENOM" id="CLU_068979_13_1_6"/>
<dbReference type="GO" id="GO:0046872">
    <property type="term" value="F:metal ion binding"/>
    <property type="evidence" value="ECO:0007669"/>
    <property type="project" value="UniProtKB-KW"/>
</dbReference>
<evidence type="ECO:0000313" key="10">
    <source>
        <dbReference type="Proteomes" id="UP000003374"/>
    </source>
</evidence>
<dbReference type="PANTHER" id="PTHR11080:SF2">
    <property type="entry name" value="LD05707P"/>
    <property type="match status" value="1"/>
</dbReference>
<evidence type="ECO:0000256" key="3">
    <source>
        <dbReference type="ARBA" id="ARBA00022723"/>
    </source>
</evidence>
<dbReference type="InterPro" id="IPR000868">
    <property type="entry name" value="Isochorismatase-like_dom"/>
</dbReference>
<gene>
    <name evidence="9" type="ORF">NB231_02593</name>
</gene>
<reference evidence="9 10" key="1">
    <citation type="submission" date="2006-02" db="EMBL/GenBank/DDBJ databases">
        <authorList>
            <person name="Waterbury J."/>
            <person name="Ferriera S."/>
            <person name="Johnson J."/>
            <person name="Kravitz S."/>
            <person name="Halpern A."/>
            <person name="Remington K."/>
            <person name="Beeson K."/>
            <person name="Tran B."/>
            <person name="Rogers Y.-H."/>
            <person name="Friedman R."/>
            <person name="Venter J.C."/>
        </authorList>
    </citation>
    <scope>NUCLEOTIDE SEQUENCE [LARGE SCALE GENOMIC DNA]</scope>
    <source>
        <strain evidence="9 10">Nb-231</strain>
    </source>
</reference>
<comment type="caution">
    <text evidence="9">The sequence shown here is derived from an EMBL/GenBank/DDBJ whole genome shotgun (WGS) entry which is preliminary data.</text>
</comment>
<dbReference type="Pfam" id="PF00857">
    <property type="entry name" value="Isochorismatase"/>
    <property type="match status" value="1"/>
</dbReference>
<evidence type="ECO:0000256" key="5">
    <source>
        <dbReference type="ARBA" id="ARBA00037900"/>
    </source>
</evidence>
<evidence type="ECO:0000256" key="1">
    <source>
        <dbReference type="ARBA" id="ARBA00006336"/>
    </source>
</evidence>
<dbReference type="STRING" id="314278.NB231_02593"/>
<keyword evidence="3" id="KW-0479">Metal-binding</keyword>
<keyword evidence="4" id="KW-0378">Hydrolase</keyword>
<dbReference type="InterPro" id="IPR036380">
    <property type="entry name" value="Isochorismatase-like_sf"/>
</dbReference>
<dbReference type="InterPro" id="IPR052347">
    <property type="entry name" value="Isochorismatase_Nicotinamidase"/>
</dbReference>
<evidence type="ECO:0000313" key="9">
    <source>
        <dbReference type="EMBL" id="EAR21619.1"/>
    </source>
</evidence>
<dbReference type="SUPFAM" id="SSF52499">
    <property type="entry name" value="Isochorismatase-like hydrolases"/>
    <property type="match status" value="1"/>
</dbReference>
<evidence type="ECO:0000256" key="7">
    <source>
        <dbReference type="ARBA" id="ARBA00043224"/>
    </source>
</evidence>
<comment type="similarity">
    <text evidence="1">Belongs to the isochorismatase family.</text>
</comment>
<accession>A4BRP8</accession>
<dbReference type="Gene3D" id="3.40.50.850">
    <property type="entry name" value="Isochorismatase-like"/>
    <property type="match status" value="1"/>
</dbReference>
<dbReference type="AlphaFoldDB" id="A4BRP8"/>
<dbReference type="Proteomes" id="UP000003374">
    <property type="component" value="Unassembled WGS sequence"/>
</dbReference>
<organism evidence="9 10">
    <name type="scientific">Nitrococcus mobilis Nb-231</name>
    <dbReference type="NCBI Taxonomy" id="314278"/>
    <lineage>
        <taxon>Bacteria</taxon>
        <taxon>Pseudomonadati</taxon>
        <taxon>Pseudomonadota</taxon>
        <taxon>Gammaproteobacteria</taxon>
        <taxon>Chromatiales</taxon>
        <taxon>Ectothiorhodospiraceae</taxon>
        <taxon>Nitrococcus</taxon>
    </lineage>
</organism>
<dbReference type="OrthoDB" id="9791276at2"/>
<keyword evidence="10" id="KW-1185">Reference proteome</keyword>
<evidence type="ECO:0000259" key="8">
    <source>
        <dbReference type="Pfam" id="PF00857"/>
    </source>
</evidence>
<name>A4BRP8_9GAMM</name>
<dbReference type="EMBL" id="AAOF01000007">
    <property type="protein sequence ID" value="EAR21619.1"/>
    <property type="molecule type" value="Genomic_DNA"/>
</dbReference>
<dbReference type="eggNOG" id="COG1335">
    <property type="taxonomic scope" value="Bacteria"/>
</dbReference>